<proteinExistence type="predicted"/>
<accession>M1WIL1</accession>
<gene>
    <name evidence="2" type="ORF">CPUR_08604</name>
</gene>
<sequence length="144" mass="15986">MSSSSTSLSPQPSRATQPSCAQLDASYSPARLASQNTSEDEDSDSSVSRLLRQEANDSDTDVNIDGDSGRGAEDDLQTAPRRRRPRVTEYIPRRRNHSELRELVEDVDYDLTDLHEPDVRVSDHPPPPELLYESFEDALAGVTT</sequence>
<protein>
    <submittedName>
        <fullName evidence="2">Uncharacterized protein</fullName>
    </submittedName>
</protein>
<keyword evidence="3" id="KW-1185">Reference proteome</keyword>
<dbReference type="Proteomes" id="UP000016801">
    <property type="component" value="Unassembled WGS sequence"/>
</dbReference>
<evidence type="ECO:0000313" key="3">
    <source>
        <dbReference type="Proteomes" id="UP000016801"/>
    </source>
</evidence>
<feature type="region of interest" description="Disordered" evidence="1">
    <location>
        <begin position="1"/>
        <end position="88"/>
    </location>
</feature>
<evidence type="ECO:0000256" key="1">
    <source>
        <dbReference type="SAM" id="MobiDB-lite"/>
    </source>
</evidence>
<reference evidence="2 3" key="1">
    <citation type="journal article" date="2013" name="PLoS Genet.">
        <title>Plant-symbiotic fungi as chemical engineers: Multi-genome analysis of the Clavicipitaceae reveals dynamics of alkaloid loci.</title>
        <authorList>
            <person name="Schardl C.L."/>
            <person name="Young C.A."/>
            <person name="Hesse U."/>
            <person name="Amyotte S.G."/>
            <person name="Andreeva K."/>
            <person name="Calie P.J."/>
            <person name="Fleetwood D.J."/>
            <person name="Haws D.C."/>
            <person name="Moore N."/>
            <person name="Oeser B."/>
            <person name="Panaccione D.G."/>
            <person name="Schweri K.K."/>
            <person name="Voisey C.R."/>
            <person name="Farman M.L."/>
            <person name="Jaromczyk J.W."/>
            <person name="Roe B.A."/>
            <person name="O'Sullivan D.M."/>
            <person name="Scott B."/>
            <person name="Tudzynski P."/>
            <person name="An Z."/>
            <person name="Arnaoudova E.G."/>
            <person name="Bullock C.T."/>
            <person name="Charlton N.D."/>
            <person name="Chen L."/>
            <person name="Cox M."/>
            <person name="Dinkins R.D."/>
            <person name="Florea S."/>
            <person name="Glenn A.E."/>
            <person name="Gordon A."/>
            <person name="Gueldener U."/>
            <person name="Harris D.R."/>
            <person name="Hollin W."/>
            <person name="Jaromczyk J."/>
            <person name="Johnson R.D."/>
            <person name="Khan A.K."/>
            <person name="Leistner E."/>
            <person name="Leuchtmann A."/>
            <person name="Li C."/>
            <person name="Liu J."/>
            <person name="Liu J."/>
            <person name="Liu M."/>
            <person name="Mace W."/>
            <person name="Machado C."/>
            <person name="Nagabhyru P."/>
            <person name="Pan J."/>
            <person name="Schmid J."/>
            <person name="Sugawara K."/>
            <person name="Steiner U."/>
            <person name="Takach J.E."/>
            <person name="Tanaka E."/>
            <person name="Webb J.S."/>
            <person name="Wilson E.V."/>
            <person name="Wiseman J.L."/>
            <person name="Yoshida R."/>
            <person name="Zeng Z."/>
        </authorList>
    </citation>
    <scope>NUCLEOTIDE SEQUENCE [LARGE SCALE GENOMIC DNA]</scope>
    <source>
        <strain evidence="2 3">20.1</strain>
    </source>
</reference>
<dbReference type="EMBL" id="CAGA01000102">
    <property type="protein sequence ID" value="CCE34669.1"/>
    <property type="molecule type" value="Genomic_DNA"/>
</dbReference>
<dbReference type="HOGENOM" id="CLU_150140_0_0_1"/>
<name>M1WIL1_CLAP2</name>
<dbReference type="VEuPathDB" id="FungiDB:CPUR_08604"/>
<organism evidence="2 3">
    <name type="scientific">Claviceps purpurea (strain 20.1)</name>
    <name type="common">Ergot fungus</name>
    <name type="synonym">Sphacelia segetum</name>
    <dbReference type="NCBI Taxonomy" id="1111077"/>
    <lineage>
        <taxon>Eukaryota</taxon>
        <taxon>Fungi</taxon>
        <taxon>Dikarya</taxon>
        <taxon>Ascomycota</taxon>
        <taxon>Pezizomycotina</taxon>
        <taxon>Sordariomycetes</taxon>
        <taxon>Hypocreomycetidae</taxon>
        <taxon>Hypocreales</taxon>
        <taxon>Clavicipitaceae</taxon>
        <taxon>Claviceps</taxon>
    </lineage>
</organism>
<feature type="compositionally biased region" description="Low complexity" evidence="1">
    <location>
        <begin position="1"/>
        <end position="13"/>
    </location>
</feature>
<evidence type="ECO:0000313" key="2">
    <source>
        <dbReference type="EMBL" id="CCE34669.1"/>
    </source>
</evidence>
<dbReference type="AlphaFoldDB" id="M1WIL1"/>
<comment type="caution">
    <text evidence="2">The sequence shown here is derived from an EMBL/GenBank/DDBJ whole genome shotgun (WGS) entry which is preliminary data.</text>
</comment>